<evidence type="ECO:0000256" key="7">
    <source>
        <dbReference type="RuleBase" id="RU079119"/>
    </source>
</evidence>
<evidence type="ECO:0000256" key="3">
    <source>
        <dbReference type="ARBA" id="ARBA00022692"/>
    </source>
</evidence>
<sequence>MIGADVLYSWGAVYIAMFLPAVLMLLNFVVGNCFVSEALAVHQHTSTSHHSRARLIGRGCVAAVLVSFAWQYFDYMFLARESISGREAALCNPIHFLWDVVDTLPLLKNLPMTCLVDCTWDEVIYQGSFTAFVFFFVKSVFSVPQVSEVEAKRLEKVGILISRCSKCGSCIDTMDHHCYLICNCVGRRNRHSFLLCLLSAVLNLSFLLWWCGRWAFNSHCTVTLLGLVLVIGFLSFMTVLLAFQLLLFRRGETTIAFLKRTAGLPTVRRALSLVKG</sequence>
<feature type="transmembrane region" description="Helical" evidence="7">
    <location>
        <begin position="12"/>
        <end position="35"/>
    </location>
</feature>
<dbReference type="GO" id="GO:0019706">
    <property type="term" value="F:protein-cysteine S-palmitoyltransferase activity"/>
    <property type="evidence" value="ECO:0007669"/>
    <property type="project" value="UniProtKB-EC"/>
</dbReference>
<proteinExistence type="inferred from homology"/>
<comment type="domain">
    <text evidence="7">The DHHC domain is required for palmitoyltransferase activity.</text>
</comment>
<dbReference type="EMBL" id="ATMH01005400">
    <property type="protein sequence ID" value="EPY27938.1"/>
    <property type="molecule type" value="Genomic_DNA"/>
</dbReference>
<dbReference type="GO" id="GO:0005783">
    <property type="term" value="C:endoplasmic reticulum"/>
    <property type="evidence" value="ECO:0007669"/>
    <property type="project" value="TreeGrafter"/>
</dbReference>
<feature type="transmembrane region" description="Helical" evidence="7">
    <location>
        <begin position="55"/>
        <end position="73"/>
    </location>
</feature>
<comment type="caution">
    <text evidence="9">The sequence shown here is derived from an EMBL/GenBank/DDBJ whole genome shotgun (WGS) entry which is preliminary data.</text>
</comment>
<dbReference type="AlphaFoldDB" id="S9V0S0"/>
<dbReference type="PANTHER" id="PTHR22883:SF458">
    <property type="entry name" value="PALMITOYLTRANSFERASE"/>
    <property type="match status" value="1"/>
</dbReference>
<dbReference type="PROSITE" id="PS50216">
    <property type="entry name" value="DHHC"/>
    <property type="match status" value="1"/>
</dbReference>
<evidence type="ECO:0000256" key="2">
    <source>
        <dbReference type="ARBA" id="ARBA00022679"/>
    </source>
</evidence>
<dbReference type="PANTHER" id="PTHR22883">
    <property type="entry name" value="ZINC FINGER DHHC DOMAIN CONTAINING PROTEIN"/>
    <property type="match status" value="1"/>
</dbReference>
<dbReference type="GO" id="GO:0016020">
    <property type="term" value="C:membrane"/>
    <property type="evidence" value="ECO:0007669"/>
    <property type="project" value="UniProtKB-SubCell"/>
</dbReference>
<evidence type="ECO:0000313" key="11">
    <source>
        <dbReference type="Proteomes" id="UP000015354"/>
    </source>
</evidence>
<comment type="catalytic activity">
    <reaction evidence="7">
        <text>L-cysteinyl-[protein] + hexadecanoyl-CoA = S-hexadecanoyl-L-cysteinyl-[protein] + CoA</text>
        <dbReference type="Rhea" id="RHEA:36683"/>
        <dbReference type="Rhea" id="RHEA-COMP:10131"/>
        <dbReference type="Rhea" id="RHEA-COMP:11032"/>
        <dbReference type="ChEBI" id="CHEBI:29950"/>
        <dbReference type="ChEBI" id="CHEBI:57287"/>
        <dbReference type="ChEBI" id="CHEBI:57379"/>
        <dbReference type="ChEBI" id="CHEBI:74151"/>
        <dbReference type="EC" id="2.3.1.225"/>
    </reaction>
</comment>
<keyword evidence="2 7" id="KW-0808">Transferase</keyword>
<evidence type="ECO:0000313" key="9">
    <source>
        <dbReference type="EMBL" id="EPY20506.1"/>
    </source>
</evidence>
<feature type="transmembrane region" description="Helical" evidence="7">
    <location>
        <begin position="222"/>
        <end position="248"/>
    </location>
</feature>
<accession>S9V0S0</accession>
<dbReference type="GO" id="GO:0008270">
    <property type="term" value="F:zinc ion binding"/>
    <property type="evidence" value="ECO:0007669"/>
    <property type="project" value="UniProtKB-KW"/>
</dbReference>
<dbReference type="EMBL" id="ATMH01008965">
    <property type="protein sequence ID" value="EPY20506.1"/>
    <property type="molecule type" value="Genomic_DNA"/>
</dbReference>
<feature type="transmembrane region" description="Helical" evidence="7">
    <location>
        <begin position="123"/>
        <end position="143"/>
    </location>
</feature>
<evidence type="ECO:0000256" key="5">
    <source>
        <dbReference type="ARBA" id="ARBA00023136"/>
    </source>
</evidence>
<keyword evidence="5 7" id="KW-0472">Membrane</keyword>
<dbReference type="InterPro" id="IPR001594">
    <property type="entry name" value="Palmitoyltrfase_DHHC"/>
</dbReference>
<evidence type="ECO:0000259" key="8">
    <source>
        <dbReference type="Pfam" id="PF01529"/>
    </source>
</evidence>
<gene>
    <name evidence="10" type="ORF">STCU_05400</name>
    <name evidence="9" type="ORF">STCU_08965</name>
</gene>
<organism evidence="9 11">
    <name type="scientific">Strigomonas culicis</name>
    <dbReference type="NCBI Taxonomy" id="28005"/>
    <lineage>
        <taxon>Eukaryota</taxon>
        <taxon>Discoba</taxon>
        <taxon>Euglenozoa</taxon>
        <taxon>Kinetoplastea</taxon>
        <taxon>Metakinetoplastina</taxon>
        <taxon>Trypanosomatida</taxon>
        <taxon>Trypanosomatidae</taxon>
        <taxon>Strigomonadinae</taxon>
        <taxon>Strigomonas</taxon>
    </lineage>
</organism>
<evidence type="ECO:0000313" key="10">
    <source>
        <dbReference type="EMBL" id="EPY27938.1"/>
    </source>
</evidence>
<keyword evidence="9" id="KW-0863">Zinc-finger</keyword>
<dbReference type="GO" id="GO:0005794">
    <property type="term" value="C:Golgi apparatus"/>
    <property type="evidence" value="ECO:0007669"/>
    <property type="project" value="TreeGrafter"/>
</dbReference>
<keyword evidence="11" id="KW-1185">Reference proteome</keyword>
<comment type="similarity">
    <text evidence="7">Belongs to the DHHC palmitoyltransferase family.</text>
</comment>
<keyword evidence="3 7" id="KW-0812">Transmembrane</keyword>
<dbReference type="Proteomes" id="UP000015354">
    <property type="component" value="Unassembled WGS sequence"/>
</dbReference>
<protein>
    <recommendedName>
        <fullName evidence="7">Palmitoyltransferase</fullName>
        <ecNumber evidence="7">2.3.1.225</ecNumber>
    </recommendedName>
</protein>
<dbReference type="EC" id="2.3.1.225" evidence="7"/>
<reference evidence="9 11" key="1">
    <citation type="journal article" date="2013" name="PLoS ONE">
        <title>Predicting the Proteins of Angomonas deanei, Strigomonas culicis and Their Respective Endosymbionts Reveals New Aspects of the Trypanosomatidae Family.</title>
        <authorList>
            <person name="Motta M.C."/>
            <person name="Martins A.C."/>
            <person name="de Souza S.S."/>
            <person name="Catta-Preta C.M."/>
            <person name="Silva R."/>
            <person name="Klein C.C."/>
            <person name="de Almeida L.G."/>
            <person name="de Lima Cunha O."/>
            <person name="Ciapina L.P."/>
            <person name="Brocchi M."/>
            <person name="Colabardini A.C."/>
            <person name="de Araujo Lima B."/>
            <person name="Machado C.R."/>
            <person name="de Almeida Soares C.M."/>
            <person name="Probst C.M."/>
            <person name="de Menezes C.B."/>
            <person name="Thompson C.E."/>
            <person name="Bartholomeu D.C."/>
            <person name="Gradia D.F."/>
            <person name="Pavoni D.P."/>
            <person name="Grisard E.C."/>
            <person name="Fantinatti-Garboggini F."/>
            <person name="Marchini F.K."/>
            <person name="Rodrigues-Luiz G.F."/>
            <person name="Wagner G."/>
            <person name="Goldman G.H."/>
            <person name="Fietto J.L."/>
            <person name="Elias M.C."/>
            <person name="Goldman M.H."/>
            <person name="Sagot M.F."/>
            <person name="Pereira M."/>
            <person name="Stoco P.H."/>
            <person name="de Mendonca-Neto R.P."/>
            <person name="Teixeira S.M."/>
            <person name="Maciel T.E."/>
            <person name="de Oliveira Mendes T.A."/>
            <person name="Urmenyi T.P."/>
            <person name="de Souza W."/>
            <person name="Schenkman S."/>
            <person name="de Vasconcelos A.T."/>
        </authorList>
    </citation>
    <scope>NUCLEOTIDE SEQUENCE [LARGE SCALE GENOMIC DNA]</scope>
</reference>
<evidence type="ECO:0000256" key="1">
    <source>
        <dbReference type="ARBA" id="ARBA00004141"/>
    </source>
</evidence>
<feature type="domain" description="Palmitoyltransferase DHHC" evidence="8">
    <location>
        <begin position="164"/>
        <end position="259"/>
    </location>
</feature>
<dbReference type="GO" id="GO:0006612">
    <property type="term" value="P:protein targeting to membrane"/>
    <property type="evidence" value="ECO:0007669"/>
    <property type="project" value="TreeGrafter"/>
</dbReference>
<reference evidence="9" key="2">
    <citation type="submission" date="2013-03" db="EMBL/GenBank/DDBJ databases">
        <authorList>
            <person name="Motta M.C.M."/>
            <person name="Martins A.C.A."/>
            <person name="Preta C.M.C.C."/>
            <person name="Silva R."/>
            <person name="de Souza S.S."/>
            <person name="Klein C.C."/>
            <person name="de Almeida L.G.P."/>
            <person name="Cunha O.L."/>
            <person name="Colabardini A.C."/>
            <person name="Lima B.A."/>
            <person name="Machado C.R."/>
            <person name="Soares C.M.A."/>
            <person name="de Menezes C.B.A."/>
            <person name="Bartolomeu D.C."/>
            <person name="Grisard E.C."/>
            <person name="Fantinatti-Garboggini F."/>
            <person name="Rodrigues-Luiz G.F."/>
            <person name="Wagner G."/>
            <person name="Goldman G.H."/>
            <person name="Fietto J.L.R."/>
            <person name="Ciapina L.P."/>
            <person name="Brocchi M."/>
            <person name="Elias M.C."/>
            <person name="Goldman M.H.S."/>
            <person name="Sagot M.-F."/>
            <person name="Pereira M."/>
            <person name="Stoco P.H."/>
            <person name="Teixeira S.M.R."/>
            <person name="de Mendonca-Neto R.P."/>
            <person name="Maciel T.E.F."/>
            <person name="Mendes T.A.O."/>
            <person name="Urmenyi T.P."/>
            <person name="Teixeira M.M.G."/>
            <person name="de Camargo E.F.P."/>
            <person name="de Sousa W."/>
            <person name="Schenkman S."/>
            <person name="de Vasconcelos A.T.R."/>
        </authorList>
    </citation>
    <scope>NUCLEOTIDE SEQUENCE</scope>
</reference>
<keyword evidence="4 7" id="KW-1133">Transmembrane helix</keyword>
<feature type="transmembrane region" description="Helical" evidence="7">
    <location>
        <begin position="193"/>
        <end position="216"/>
    </location>
</feature>
<name>S9V0S0_9TRYP</name>
<keyword evidence="9" id="KW-0479">Metal-binding</keyword>
<dbReference type="OrthoDB" id="331948at2759"/>
<evidence type="ECO:0000256" key="6">
    <source>
        <dbReference type="ARBA" id="ARBA00023315"/>
    </source>
</evidence>
<dbReference type="InterPro" id="IPR039859">
    <property type="entry name" value="PFA4/ZDH16/20/ERF2-like"/>
</dbReference>
<keyword evidence="9" id="KW-0862">Zinc</keyword>
<dbReference type="Pfam" id="PF01529">
    <property type="entry name" value="DHHC"/>
    <property type="match status" value="1"/>
</dbReference>
<keyword evidence="6 7" id="KW-0012">Acyltransferase</keyword>
<comment type="subcellular location">
    <subcellularLocation>
        <location evidence="1">Membrane</location>
        <topology evidence="1">Multi-pass membrane protein</topology>
    </subcellularLocation>
</comment>
<evidence type="ECO:0000256" key="4">
    <source>
        <dbReference type="ARBA" id="ARBA00022989"/>
    </source>
</evidence>